<reference evidence="3" key="1">
    <citation type="submission" date="2021-04" db="EMBL/GenBank/DDBJ databases">
        <title>Genome based classification of Actinospica acidithermotolerans sp. nov., an actinobacterium isolated from an Indonesian hot spring.</title>
        <authorList>
            <person name="Kusuma A.B."/>
            <person name="Putra K.E."/>
            <person name="Nafisah S."/>
            <person name="Loh J."/>
            <person name="Nouioui I."/>
            <person name="Goodfellow M."/>
        </authorList>
    </citation>
    <scope>NUCLEOTIDE SEQUENCE</scope>
    <source>
        <strain evidence="3">CSCA 57</strain>
    </source>
</reference>
<comment type="caution">
    <text evidence="3">The sequence shown here is derived from an EMBL/GenBank/DDBJ whole genome shotgun (WGS) entry which is preliminary data.</text>
</comment>
<accession>A0A941IPL5</accession>
<dbReference type="AlphaFoldDB" id="A0A941IPL5"/>
<keyword evidence="1" id="KW-0732">Signal</keyword>
<protein>
    <submittedName>
        <fullName evidence="3">Peptidoglycan-binding protein</fullName>
    </submittedName>
</protein>
<feature type="chain" id="PRO_5037359986" evidence="1">
    <location>
        <begin position="30"/>
        <end position="131"/>
    </location>
</feature>
<evidence type="ECO:0000259" key="2">
    <source>
        <dbReference type="Pfam" id="PF01471"/>
    </source>
</evidence>
<keyword evidence="4" id="KW-1185">Reference proteome</keyword>
<feature type="domain" description="Peptidoglycan binding-like" evidence="2">
    <location>
        <begin position="38"/>
        <end position="90"/>
    </location>
</feature>
<feature type="signal peptide" evidence="1">
    <location>
        <begin position="1"/>
        <end position="29"/>
    </location>
</feature>
<dbReference type="RefSeq" id="WP_212526601.1">
    <property type="nucleotide sequence ID" value="NZ_JAGSOG010000006.1"/>
</dbReference>
<sequence length="131" mass="13344">MKRRIALRTASIGAIAAAGVALTATAAFAASQIGPGSSGQPVKCVQEAMNDLDSAGLSVDGSYGPLTSSAVETYQSDHGLSVDGLVGPDTGGSIKTVIYNMVYTSERDGHTDETLATWETTCDSLLEGSIS</sequence>
<evidence type="ECO:0000256" key="1">
    <source>
        <dbReference type="SAM" id="SignalP"/>
    </source>
</evidence>
<gene>
    <name evidence="3" type="ORF">KDL01_02265</name>
</gene>
<proteinExistence type="predicted"/>
<dbReference type="InterPro" id="IPR002477">
    <property type="entry name" value="Peptidoglycan-bd-like"/>
</dbReference>
<dbReference type="Proteomes" id="UP000675781">
    <property type="component" value="Unassembled WGS sequence"/>
</dbReference>
<dbReference type="SUPFAM" id="SSF47090">
    <property type="entry name" value="PGBD-like"/>
    <property type="match status" value="1"/>
</dbReference>
<evidence type="ECO:0000313" key="4">
    <source>
        <dbReference type="Proteomes" id="UP000675781"/>
    </source>
</evidence>
<name>A0A941IPL5_9ACTN</name>
<dbReference type="EMBL" id="JAGSOG010000006">
    <property type="protein sequence ID" value="MBR7832063.1"/>
    <property type="molecule type" value="Genomic_DNA"/>
</dbReference>
<dbReference type="Pfam" id="PF01471">
    <property type="entry name" value="PG_binding_1"/>
    <property type="match status" value="1"/>
</dbReference>
<dbReference type="Gene3D" id="1.10.101.10">
    <property type="entry name" value="PGBD-like superfamily/PGBD"/>
    <property type="match status" value="1"/>
</dbReference>
<organism evidence="3 4">
    <name type="scientific">Actinospica durhamensis</name>
    <dbReference type="NCBI Taxonomy" id="1508375"/>
    <lineage>
        <taxon>Bacteria</taxon>
        <taxon>Bacillati</taxon>
        <taxon>Actinomycetota</taxon>
        <taxon>Actinomycetes</taxon>
        <taxon>Catenulisporales</taxon>
        <taxon>Actinospicaceae</taxon>
        <taxon>Actinospica</taxon>
    </lineage>
</organism>
<dbReference type="InterPro" id="IPR036366">
    <property type="entry name" value="PGBDSf"/>
</dbReference>
<dbReference type="InterPro" id="IPR036365">
    <property type="entry name" value="PGBD-like_sf"/>
</dbReference>
<evidence type="ECO:0000313" key="3">
    <source>
        <dbReference type="EMBL" id="MBR7832063.1"/>
    </source>
</evidence>